<dbReference type="InterPro" id="IPR009764">
    <property type="entry name" value="OCIA_dom"/>
</dbReference>
<keyword evidence="4" id="KW-1185">Reference proteome</keyword>
<proteinExistence type="predicted"/>
<dbReference type="AlphaFoldDB" id="A0A9N9ME06"/>
<protein>
    <recommendedName>
        <fullName evidence="2">OCIA domain-containing protein</fullName>
    </recommendedName>
</protein>
<evidence type="ECO:0000313" key="3">
    <source>
        <dbReference type="EMBL" id="CAG9761195.1"/>
    </source>
</evidence>
<dbReference type="InterPro" id="IPR040187">
    <property type="entry name" value="OCAD1/2"/>
</dbReference>
<dbReference type="GO" id="GO:0005768">
    <property type="term" value="C:endosome"/>
    <property type="evidence" value="ECO:0007669"/>
    <property type="project" value="TreeGrafter"/>
</dbReference>
<evidence type="ECO:0000313" key="4">
    <source>
        <dbReference type="Proteomes" id="UP001152799"/>
    </source>
</evidence>
<dbReference type="Proteomes" id="UP001152799">
    <property type="component" value="Chromosome 10"/>
</dbReference>
<evidence type="ECO:0000259" key="2">
    <source>
        <dbReference type="Pfam" id="PF07051"/>
    </source>
</evidence>
<gene>
    <name evidence="3" type="ORF">CEUTPL_LOCUS1902</name>
</gene>
<accession>A0A9N9ME06</accession>
<dbReference type="PANTHER" id="PTHR13336:SF3">
    <property type="entry name" value="OCIA DOMAIN-CONTAINING PROTEIN 1"/>
    <property type="match status" value="1"/>
</dbReference>
<name>A0A9N9ME06_9CUCU</name>
<sequence length="131" mass="14613">MSSSSIVNPGGEQERTAPFPGPNARQRPQPYQFSSEEMRVLRECNKESFFGRSLPFSTILGGLTYYGIHTGLFKRSRSFGAVPKVTAAIITGYILGKFSYHQKCAEKFMALPDSKVGRMMKARRLGIPDDE</sequence>
<dbReference type="Pfam" id="PF07051">
    <property type="entry name" value="OCIA"/>
    <property type="match status" value="1"/>
</dbReference>
<evidence type="ECO:0000256" key="1">
    <source>
        <dbReference type="SAM" id="MobiDB-lite"/>
    </source>
</evidence>
<feature type="domain" description="OCIA" evidence="2">
    <location>
        <begin position="30"/>
        <end position="115"/>
    </location>
</feature>
<dbReference type="EMBL" id="OU892286">
    <property type="protein sequence ID" value="CAG9761195.1"/>
    <property type="molecule type" value="Genomic_DNA"/>
</dbReference>
<dbReference type="PANTHER" id="PTHR13336">
    <property type="entry name" value="OVARIAN CARCINOMA IMMUNOREACTIVE ANTIGEN"/>
    <property type="match status" value="1"/>
</dbReference>
<feature type="region of interest" description="Disordered" evidence="1">
    <location>
        <begin position="1"/>
        <end position="32"/>
    </location>
</feature>
<organism evidence="3 4">
    <name type="scientific">Ceutorhynchus assimilis</name>
    <name type="common">cabbage seed weevil</name>
    <dbReference type="NCBI Taxonomy" id="467358"/>
    <lineage>
        <taxon>Eukaryota</taxon>
        <taxon>Metazoa</taxon>
        <taxon>Ecdysozoa</taxon>
        <taxon>Arthropoda</taxon>
        <taxon>Hexapoda</taxon>
        <taxon>Insecta</taxon>
        <taxon>Pterygota</taxon>
        <taxon>Neoptera</taxon>
        <taxon>Endopterygota</taxon>
        <taxon>Coleoptera</taxon>
        <taxon>Polyphaga</taxon>
        <taxon>Cucujiformia</taxon>
        <taxon>Curculionidae</taxon>
        <taxon>Ceutorhynchinae</taxon>
        <taxon>Ceutorhynchus</taxon>
    </lineage>
</organism>
<reference evidence="3" key="1">
    <citation type="submission" date="2022-01" db="EMBL/GenBank/DDBJ databases">
        <authorList>
            <person name="King R."/>
        </authorList>
    </citation>
    <scope>NUCLEOTIDE SEQUENCE</scope>
</reference>
<dbReference type="OrthoDB" id="6513616at2759"/>